<reference evidence="1 2" key="1">
    <citation type="submission" date="2013-05" db="EMBL/GenBank/DDBJ databases">
        <title>Draft genome of the parasitic nematode Anyclostoma ceylanicum.</title>
        <authorList>
            <person name="Mitreva M."/>
        </authorList>
    </citation>
    <scope>NUCLEOTIDE SEQUENCE [LARGE SCALE GENOMIC DNA]</scope>
</reference>
<gene>
    <name evidence="1" type="ORF">ANCCEY_00864</name>
</gene>
<evidence type="ECO:0000313" key="1">
    <source>
        <dbReference type="EMBL" id="EPB80041.1"/>
    </source>
</evidence>
<keyword evidence="2" id="KW-1185">Reference proteome</keyword>
<organism evidence="1 2">
    <name type="scientific">Ancylostoma ceylanicum</name>
    <dbReference type="NCBI Taxonomy" id="53326"/>
    <lineage>
        <taxon>Eukaryota</taxon>
        <taxon>Metazoa</taxon>
        <taxon>Ecdysozoa</taxon>
        <taxon>Nematoda</taxon>
        <taxon>Chromadorea</taxon>
        <taxon>Rhabditida</taxon>
        <taxon>Rhabditina</taxon>
        <taxon>Rhabditomorpha</taxon>
        <taxon>Strongyloidea</taxon>
        <taxon>Ancylostomatidae</taxon>
        <taxon>Ancylostomatinae</taxon>
        <taxon>Ancylostoma</taxon>
    </lineage>
</organism>
<name>A0A0D6MB50_9BILA</name>
<dbReference type="SUPFAM" id="SSF100934">
    <property type="entry name" value="Heat shock protein 70kD (HSP70), C-terminal subdomain"/>
    <property type="match status" value="1"/>
</dbReference>
<dbReference type="Proteomes" id="UP000054495">
    <property type="component" value="Unassembled WGS sequence"/>
</dbReference>
<dbReference type="AlphaFoldDB" id="A0A0D6MB50"/>
<evidence type="ECO:0000313" key="2">
    <source>
        <dbReference type="Proteomes" id="UP000054495"/>
    </source>
</evidence>
<protein>
    <submittedName>
        <fullName evidence="1">Uncharacterized protein</fullName>
    </submittedName>
</protein>
<dbReference type="EMBL" id="KE124785">
    <property type="protein sequence ID" value="EPB80041.1"/>
    <property type="molecule type" value="Genomic_DNA"/>
</dbReference>
<sequence length="141" mass="15688">MNGKGSQENNKEWKCDEVIRWLDSNLAADKDEFEHQQKKFGSVCYLTTKRISFPLGMYPFRDLAESKQGSAVQEFILSSSLFSTGFLGTHAAYMGRGPGKKAKTILSILLTVNSLIELCSYPCSKKMEKPSLLDGTKAPPE</sequence>
<dbReference type="Gene3D" id="1.20.1270.10">
    <property type="match status" value="1"/>
</dbReference>
<dbReference type="InterPro" id="IPR029048">
    <property type="entry name" value="HSP70_C_sf"/>
</dbReference>
<accession>A0A0D6MB50</accession>
<proteinExistence type="predicted"/>